<comment type="cofactor">
    <cofactor evidence="1">
        <name>Zn(2+)</name>
        <dbReference type="ChEBI" id="CHEBI:29105"/>
    </cofactor>
</comment>
<dbReference type="Gene3D" id="3.40.50.720">
    <property type="entry name" value="NAD(P)-binding Rossmann-like Domain"/>
    <property type="match status" value="1"/>
</dbReference>
<keyword evidence="5" id="KW-1185">Reference proteome</keyword>
<name>A0A4U0XEN4_9PEZI</name>
<dbReference type="Proteomes" id="UP000308768">
    <property type="component" value="Unassembled WGS sequence"/>
</dbReference>
<evidence type="ECO:0000256" key="2">
    <source>
        <dbReference type="ARBA" id="ARBA00022723"/>
    </source>
</evidence>
<evidence type="ECO:0000256" key="3">
    <source>
        <dbReference type="ARBA" id="ARBA00022833"/>
    </source>
</evidence>
<dbReference type="SUPFAM" id="SSF50129">
    <property type="entry name" value="GroES-like"/>
    <property type="match status" value="1"/>
</dbReference>
<keyword evidence="3" id="KW-0862">Zinc</keyword>
<dbReference type="GO" id="GO:0046872">
    <property type="term" value="F:metal ion binding"/>
    <property type="evidence" value="ECO:0007669"/>
    <property type="project" value="UniProtKB-KW"/>
</dbReference>
<dbReference type="STRING" id="331657.A0A4U0XEN4"/>
<evidence type="ECO:0000313" key="4">
    <source>
        <dbReference type="EMBL" id="TKA75292.1"/>
    </source>
</evidence>
<organism evidence="4 5">
    <name type="scientific">Cryomyces minteri</name>
    <dbReference type="NCBI Taxonomy" id="331657"/>
    <lineage>
        <taxon>Eukaryota</taxon>
        <taxon>Fungi</taxon>
        <taxon>Dikarya</taxon>
        <taxon>Ascomycota</taxon>
        <taxon>Pezizomycotina</taxon>
        <taxon>Dothideomycetes</taxon>
        <taxon>Dothideomycetes incertae sedis</taxon>
        <taxon>Cryomyces</taxon>
    </lineage>
</organism>
<dbReference type="OrthoDB" id="256333at2759"/>
<proteinExistence type="predicted"/>
<dbReference type="AlphaFoldDB" id="A0A4U0XEN4"/>
<evidence type="ECO:0000313" key="5">
    <source>
        <dbReference type="Proteomes" id="UP000308768"/>
    </source>
</evidence>
<dbReference type="Gene3D" id="3.90.180.10">
    <property type="entry name" value="Medium-chain alcohol dehydrogenases, catalytic domain"/>
    <property type="match status" value="1"/>
</dbReference>
<reference evidence="4 5" key="1">
    <citation type="submission" date="2017-03" db="EMBL/GenBank/DDBJ databases">
        <title>Genomes of endolithic fungi from Antarctica.</title>
        <authorList>
            <person name="Coleine C."/>
            <person name="Masonjones S."/>
            <person name="Stajich J.E."/>
        </authorList>
    </citation>
    <scope>NUCLEOTIDE SEQUENCE [LARGE SCALE GENOMIC DNA]</scope>
    <source>
        <strain evidence="4 5">CCFEE 5187</strain>
    </source>
</reference>
<protein>
    <submittedName>
        <fullName evidence="4">Uncharacterized protein</fullName>
    </submittedName>
</protein>
<comment type="caution">
    <text evidence="4">The sequence shown here is derived from an EMBL/GenBank/DDBJ whole genome shotgun (WGS) entry which is preliminary data.</text>
</comment>
<dbReference type="InterPro" id="IPR011032">
    <property type="entry name" value="GroES-like_sf"/>
</dbReference>
<accession>A0A4U0XEN4</accession>
<sequence length="163" mass="17373">MCKEDPKARMLACQYMGPKNMVVNAVPKPMITAPKDAIRGHRLSRISGCTQLTDGHPGNQAEFCRVPDADVVLVRAPKSGISPEKLLALADVTTAAWHGCELAEVGKGDVAGVRGCDPVGLSTCGRTGVREHDENGGEKERGLERIGSAEGQVWSEAWQALLL</sequence>
<evidence type="ECO:0000256" key="1">
    <source>
        <dbReference type="ARBA" id="ARBA00001947"/>
    </source>
</evidence>
<dbReference type="EMBL" id="NAJN01000302">
    <property type="protein sequence ID" value="TKA75292.1"/>
    <property type="molecule type" value="Genomic_DNA"/>
</dbReference>
<keyword evidence="2" id="KW-0479">Metal-binding</keyword>
<dbReference type="PANTHER" id="PTHR42813:SF1">
    <property type="entry name" value="DEHYDROGENASE, PUTATIVE (AFU_ORTHOLOGUE AFUA_5G03930)-RELATED"/>
    <property type="match status" value="1"/>
</dbReference>
<dbReference type="PANTHER" id="PTHR42813">
    <property type="entry name" value="ZINC-TYPE ALCOHOL DEHYDROGENASE-LIKE"/>
    <property type="match status" value="1"/>
</dbReference>
<gene>
    <name evidence="4" type="ORF">B0A49_04034</name>
</gene>